<dbReference type="AlphaFoldDB" id="A0AAD3T2I6"/>
<dbReference type="EMBL" id="BSYO01000023">
    <property type="protein sequence ID" value="GMH21803.1"/>
    <property type="molecule type" value="Genomic_DNA"/>
</dbReference>
<comment type="caution">
    <text evidence="1">The sequence shown here is derived from an EMBL/GenBank/DDBJ whole genome shotgun (WGS) entry which is preliminary data.</text>
</comment>
<protein>
    <submittedName>
        <fullName evidence="1">Uncharacterized protein</fullName>
    </submittedName>
</protein>
<reference evidence="1" key="1">
    <citation type="submission" date="2023-05" db="EMBL/GenBank/DDBJ databases">
        <title>Nepenthes gracilis genome sequencing.</title>
        <authorList>
            <person name="Fukushima K."/>
        </authorList>
    </citation>
    <scope>NUCLEOTIDE SEQUENCE</scope>
    <source>
        <strain evidence="1">SING2019-196</strain>
    </source>
</reference>
<organism evidence="1 2">
    <name type="scientific">Nepenthes gracilis</name>
    <name type="common">Slender pitcher plant</name>
    <dbReference type="NCBI Taxonomy" id="150966"/>
    <lineage>
        <taxon>Eukaryota</taxon>
        <taxon>Viridiplantae</taxon>
        <taxon>Streptophyta</taxon>
        <taxon>Embryophyta</taxon>
        <taxon>Tracheophyta</taxon>
        <taxon>Spermatophyta</taxon>
        <taxon>Magnoliopsida</taxon>
        <taxon>eudicotyledons</taxon>
        <taxon>Gunneridae</taxon>
        <taxon>Pentapetalae</taxon>
        <taxon>Caryophyllales</taxon>
        <taxon>Nepenthaceae</taxon>
        <taxon>Nepenthes</taxon>
    </lineage>
</organism>
<sequence length="93" mass="9797">MNKSTIQSPENVTEVVDSDFVVTLLLSYVSLSSSSLTSVPASVDYVAVTPHLWLAPASEGADCAICLANSPPEMKSSIASAIDGRCPSKPRER</sequence>
<keyword evidence="2" id="KW-1185">Reference proteome</keyword>
<gene>
    <name evidence="1" type="ORF">Nepgr_023646</name>
</gene>
<accession>A0AAD3T2I6</accession>
<evidence type="ECO:0000313" key="2">
    <source>
        <dbReference type="Proteomes" id="UP001279734"/>
    </source>
</evidence>
<dbReference type="Proteomes" id="UP001279734">
    <property type="component" value="Unassembled WGS sequence"/>
</dbReference>
<name>A0AAD3T2I6_NEPGR</name>
<evidence type="ECO:0000313" key="1">
    <source>
        <dbReference type="EMBL" id="GMH21803.1"/>
    </source>
</evidence>
<proteinExistence type="predicted"/>